<dbReference type="RefSeq" id="WP_150032620.1">
    <property type="nucleotide sequence ID" value="NZ_VWSH01000002.1"/>
</dbReference>
<organism evidence="1 2">
    <name type="scientific">Taibaiella lutea</name>
    <dbReference type="NCBI Taxonomy" id="2608001"/>
    <lineage>
        <taxon>Bacteria</taxon>
        <taxon>Pseudomonadati</taxon>
        <taxon>Bacteroidota</taxon>
        <taxon>Chitinophagia</taxon>
        <taxon>Chitinophagales</taxon>
        <taxon>Chitinophagaceae</taxon>
        <taxon>Taibaiella</taxon>
    </lineage>
</organism>
<accession>A0A5M6CIA9</accession>
<comment type="caution">
    <text evidence="1">The sequence shown here is derived from an EMBL/GenBank/DDBJ whole genome shotgun (WGS) entry which is preliminary data.</text>
</comment>
<dbReference type="AlphaFoldDB" id="A0A5M6CIA9"/>
<proteinExistence type="predicted"/>
<dbReference type="EMBL" id="VWSH01000002">
    <property type="protein sequence ID" value="KAA5534941.1"/>
    <property type="molecule type" value="Genomic_DNA"/>
</dbReference>
<sequence>MKSLNHIKATYAQERNFHSWEHFCLVANDDMFIQAVDTIALLFAEAQVSNVLKPAKRNNLVPMYMKRNKSFKSAYSVSFSK</sequence>
<protein>
    <submittedName>
        <fullName evidence="1">Uncharacterized protein</fullName>
    </submittedName>
</protein>
<keyword evidence="2" id="KW-1185">Reference proteome</keyword>
<reference evidence="1 2" key="1">
    <citation type="submission" date="2019-09" db="EMBL/GenBank/DDBJ databases">
        <title>Genome sequence and assembly of Taibaiella sp.</title>
        <authorList>
            <person name="Chhetri G."/>
        </authorList>
    </citation>
    <scope>NUCLEOTIDE SEQUENCE [LARGE SCALE GENOMIC DNA]</scope>
    <source>
        <strain evidence="1 2">KVB11</strain>
    </source>
</reference>
<evidence type="ECO:0000313" key="2">
    <source>
        <dbReference type="Proteomes" id="UP000323632"/>
    </source>
</evidence>
<dbReference type="Proteomes" id="UP000323632">
    <property type="component" value="Unassembled WGS sequence"/>
</dbReference>
<name>A0A5M6CIA9_9BACT</name>
<gene>
    <name evidence="1" type="ORF">F0919_10100</name>
</gene>
<evidence type="ECO:0000313" key="1">
    <source>
        <dbReference type="EMBL" id="KAA5534941.1"/>
    </source>
</evidence>